<dbReference type="InterPro" id="IPR029139">
    <property type="entry name" value="QueF_N"/>
</dbReference>
<keyword evidence="4 6" id="KW-0560">Oxidoreductase</keyword>
<dbReference type="RefSeq" id="WP_015238283.1">
    <property type="nucleotide sequence ID" value="NC_020283.1"/>
</dbReference>
<sequence>MKKIENPLGKQTNYPLEYNPNLLFPLERKYLKNNKIFKGFDIWNAYEISWLNKTGKPEIAIGRFQIPANSKYIIESKSLKIYLNSLNQKKIDNHSDLTNLICNDLSSSTNSDVLVNIIMPQDFKKIYIQELDGLCIDNLQIKTDIYNPDPNLLENEKTNKTKITETLMSRLLKSNCPITMQPDWASIQIRYRGFKINHESILKYIISYRNHAEYHENCIEKIFLDIYEQCKPDYLSVYGKYTRRGGIDINPWRSTDLEEYNPVRNLFRSTRQ</sequence>
<dbReference type="GO" id="GO:0033739">
    <property type="term" value="F:preQ1 synthase activity"/>
    <property type="evidence" value="ECO:0007669"/>
    <property type="project" value="UniProtKB-EC"/>
</dbReference>
<dbReference type="KEGG" id="kct:CDEE_0418"/>
<dbReference type="InterPro" id="IPR029500">
    <property type="entry name" value="QueF"/>
</dbReference>
<keyword evidence="7" id="KW-1185">Reference proteome</keyword>
<keyword evidence="3" id="KW-0521">NADP</keyword>
<dbReference type="PANTHER" id="PTHR34354">
    <property type="entry name" value="NADPH-DEPENDENT 7-CYANO-7-DEAZAGUANINE REDUCTASE"/>
    <property type="match status" value="1"/>
</dbReference>
<evidence type="ECO:0000313" key="6">
    <source>
        <dbReference type="EMBL" id="AGF47475.1"/>
    </source>
</evidence>
<accession>M1M5N9</accession>
<evidence type="ECO:0000256" key="4">
    <source>
        <dbReference type="ARBA" id="ARBA00023002"/>
    </source>
</evidence>
<keyword evidence="1" id="KW-0963">Cytoplasm</keyword>
<organism evidence="6 7">
    <name type="scientific">Candidatus Kinetoplastidibacterium crithidiae TCC036E</name>
    <dbReference type="NCBI Taxonomy" id="1208918"/>
    <lineage>
        <taxon>Bacteria</taxon>
        <taxon>Pseudomonadati</taxon>
        <taxon>Pseudomonadota</taxon>
        <taxon>Betaproteobacteria</taxon>
        <taxon>Candidatus Kinetoplastidibacterium</taxon>
    </lineage>
</organism>
<dbReference type="GO" id="GO:0005737">
    <property type="term" value="C:cytoplasm"/>
    <property type="evidence" value="ECO:0007669"/>
    <property type="project" value="InterPro"/>
</dbReference>
<evidence type="ECO:0000313" key="7">
    <source>
        <dbReference type="Proteomes" id="UP000011686"/>
    </source>
</evidence>
<proteinExistence type="predicted"/>
<dbReference type="GO" id="GO:0008616">
    <property type="term" value="P:tRNA queuosine(34) biosynthetic process"/>
    <property type="evidence" value="ECO:0007669"/>
    <property type="project" value="UniProtKB-KW"/>
</dbReference>
<dbReference type="InterPro" id="IPR050084">
    <property type="entry name" value="NADPH_dep_7-cyano-7-deazaG_red"/>
</dbReference>
<dbReference type="Pfam" id="PF14489">
    <property type="entry name" value="QueF"/>
    <property type="match status" value="1"/>
</dbReference>
<dbReference type="eggNOG" id="COG2904">
    <property type="taxonomic scope" value="Bacteria"/>
</dbReference>
<keyword evidence="2" id="KW-0671">Queuosine biosynthesis</keyword>
<name>M1M5N9_9PROT</name>
<dbReference type="PANTHER" id="PTHR34354:SF1">
    <property type="entry name" value="NADPH-DEPENDENT 7-CYANO-7-DEAZAGUANINE REDUCTASE"/>
    <property type="match status" value="1"/>
</dbReference>
<dbReference type="PATRIC" id="fig|1208918.3.peg.171"/>
<protein>
    <submittedName>
        <fullName evidence="6">7-cyano-7-deazaguanine reductase</fullName>
        <ecNumber evidence="6">1.7.1.13</ecNumber>
    </submittedName>
</protein>
<reference evidence="6 7" key="1">
    <citation type="journal article" date="2013" name="Genome Biol. Evol.">
        <title>Genome evolution and phylogenomic analysis of candidatus kinetoplastibacterium, the betaproteobacterial endosymbionts of strigomonas and angomonas.</title>
        <authorList>
            <person name="Alves J.M."/>
            <person name="Serrano M.G."/>
            <person name="Maia da Silva F."/>
            <person name="Voegtly L.J."/>
            <person name="Matveyev A.V."/>
            <person name="Teixeira M.M."/>
            <person name="Camargo E.P."/>
            <person name="Buck G.A."/>
        </authorList>
    </citation>
    <scope>NUCLEOTIDE SEQUENCE [LARGE SCALE GENOMIC DNA]</scope>
    <source>
        <strain evidence="6 7">TCC036E</strain>
    </source>
</reference>
<dbReference type="Proteomes" id="UP000011686">
    <property type="component" value="Chromosome"/>
</dbReference>
<gene>
    <name evidence="6" type="ORF">CDEE_0418</name>
</gene>
<dbReference type="AlphaFoldDB" id="M1M5N9"/>
<dbReference type="Gene3D" id="3.30.1130.10">
    <property type="match status" value="2"/>
</dbReference>
<evidence type="ECO:0000256" key="1">
    <source>
        <dbReference type="ARBA" id="ARBA00022490"/>
    </source>
</evidence>
<dbReference type="SUPFAM" id="SSF55620">
    <property type="entry name" value="Tetrahydrobiopterin biosynthesis enzymes-like"/>
    <property type="match status" value="1"/>
</dbReference>
<feature type="domain" description="NADPH-dependent 7-cyano-7-deazaguanine reductase N-terminal" evidence="5">
    <location>
        <begin position="14"/>
        <end position="117"/>
    </location>
</feature>
<dbReference type="Pfam" id="PF14819">
    <property type="entry name" value="QueF_N"/>
    <property type="match status" value="1"/>
</dbReference>
<dbReference type="HOGENOM" id="CLU_054738_0_0_4"/>
<evidence type="ECO:0000259" key="5">
    <source>
        <dbReference type="Pfam" id="PF14819"/>
    </source>
</evidence>
<dbReference type="EC" id="1.7.1.13" evidence="6"/>
<dbReference type="eggNOG" id="COG0780">
    <property type="taxonomic scope" value="Bacteria"/>
</dbReference>
<dbReference type="STRING" id="1208918.CDEE_0418"/>
<dbReference type="NCBIfam" id="TIGR03138">
    <property type="entry name" value="QueF"/>
    <property type="match status" value="1"/>
</dbReference>
<dbReference type="InterPro" id="IPR016428">
    <property type="entry name" value="QueF_type2"/>
</dbReference>
<evidence type="ECO:0000256" key="2">
    <source>
        <dbReference type="ARBA" id="ARBA00022785"/>
    </source>
</evidence>
<dbReference type="InterPro" id="IPR043133">
    <property type="entry name" value="GTP-CH-I_C/QueF"/>
</dbReference>
<evidence type="ECO:0000256" key="3">
    <source>
        <dbReference type="ARBA" id="ARBA00022857"/>
    </source>
</evidence>
<dbReference type="EMBL" id="CP003804">
    <property type="protein sequence ID" value="AGF47475.1"/>
    <property type="molecule type" value="Genomic_DNA"/>
</dbReference>
<dbReference type="PIRSF" id="PIRSF004750">
    <property type="entry name" value="Nitrile_oxidored_YqcD_prd"/>
    <property type="match status" value="1"/>
</dbReference>